<dbReference type="EMBL" id="UESZ01000001">
    <property type="protein sequence ID" value="SSA33917.1"/>
    <property type="molecule type" value="Genomic_DNA"/>
</dbReference>
<dbReference type="PANTHER" id="PTHR32251">
    <property type="entry name" value="3-OXO-5-ALPHA-STEROID 4-DEHYDROGENASE"/>
    <property type="match status" value="1"/>
</dbReference>
<evidence type="ECO:0000313" key="1">
    <source>
        <dbReference type="EMBL" id="SSA33917.1"/>
    </source>
</evidence>
<dbReference type="Pfam" id="PF06966">
    <property type="entry name" value="DUF1295"/>
    <property type="match status" value="1"/>
</dbReference>
<sequence>MNLDIQNLRRVAGVSALAVTAIQTVTAAVAIPRQRRDYADGAWGPGLAAVAITGAALGTGDPVRRWTTAALTTAWAARLEHLMLGRLRGKDTEDDRYTDFLAGSSTAAVIGKVFVTQAVSQLLVSAPTQVAAASTLPKGRRRLLFPLGVAIMVTGAVVEGVADRQKDTYSAQPREERPSVLDTGLWAWSRHPNYFGDSLFWDGAYVAAAASPPAGWTFPAPIAMNYFLIYATGAKRTETKMQDRPGYRDYQKRVSFFFPWPGKHA</sequence>
<reference evidence="2" key="1">
    <citation type="submission" date="2016-10" db="EMBL/GenBank/DDBJ databases">
        <authorList>
            <person name="Varghese N."/>
            <person name="Submissions S."/>
        </authorList>
    </citation>
    <scope>NUCLEOTIDE SEQUENCE [LARGE SCALE GENOMIC DNA]</scope>
    <source>
        <strain evidence="2">DSM 22951</strain>
    </source>
</reference>
<dbReference type="InterPro" id="IPR010721">
    <property type="entry name" value="UstE-like"/>
</dbReference>
<gene>
    <name evidence="1" type="ORF">SAMN04489750_1214</name>
</gene>
<dbReference type="AlphaFoldDB" id="A0A2Y8ZVJ3"/>
<dbReference type="RefSeq" id="WP_109684550.1">
    <property type="nucleotide sequence ID" value="NZ_QGDN01000001.1"/>
</dbReference>
<dbReference type="Gene3D" id="1.20.120.1630">
    <property type="match status" value="1"/>
</dbReference>
<accession>A0A2Y8ZVJ3</accession>
<keyword evidence="2" id="KW-1185">Reference proteome</keyword>
<organism evidence="1 2">
    <name type="scientific">Branchiibius hedensis</name>
    <dbReference type="NCBI Taxonomy" id="672460"/>
    <lineage>
        <taxon>Bacteria</taxon>
        <taxon>Bacillati</taxon>
        <taxon>Actinomycetota</taxon>
        <taxon>Actinomycetes</taxon>
        <taxon>Micrococcales</taxon>
        <taxon>Dermacoccaceae</taxon>
        <taxon>Branchiibius</taxon>
    </lineage>
</organism>
<dbReference type="OrthoDB" id="9779233at2"/>
<dbReference type="GO" id="GO:0016020">
    <property type="term" value="C:membrane"/>
    <property type="evidence" value="ECO:0007669"/>
    <property type="project" value="TreeGrafter"/>
</dbReference>
<dbReference type="PANTHER" id="PTHR32251:SF17">
    <property type="entry name" value="STEROID 5-ALPHA REDUCTASE C-TERMINAL DOMAIN-CONTAINING PROTEIN"/>
    <property type="match status" value="1"/>
</dbReference>
<dbReference type="Proteomes" id="UP000250028">
    <property type="component" value="Unassembled WGS sequence"/>
</dbReference>
<evidence type="ECO:0000313" key="2">
    <source>
        <dbReference type="Proteomes" id="UP000250028"/>
    </source>
</evidence>
<proteinExistence type="predicted"/>
<protein>
    <submittedName>
        <fullName evidence="1">Steroid 5-alpha reductase family enzyme</fullName>
    </submittedName>
</protein>
<name>A0A2Y8ZVJ3_9MICO</name>